<evidence type="ECO:0000313" key="2">
    <source>
        <dbReference type="Proteomes" id="UP000230557"/>
    </source>
</evidence>
<dbReference type="EMBL" id="PFAJ01000015">
    <property type="protein sequence ID" value="PIR97470.1"/>
    <property type="molecule type" value="Genomic_DNA"/>
</dbReference>
<accession>A0A2H0VGP5</accession>
<evidence type="ECO:0000313" key="1">
    <source>
        <dbReference type="EMBL" id="PIR97470.1"/>
    </source>
</evidence>
<name>A0A2H0VGP5_9BACT</name>
<reference evidence="2" key="1">
    <citation type="submission" date="2017-09" db="EMBL/GenBank/DDBJ databases">
        <title>Depth-based differentiation of microbial function through sediment-hosted aquifers and enrichment of novel symbionts in the deep terrestrial subsurface.</title>
        <authorList>
            <person name="Probst A.J."/>
            <person name="Ladd B."/>
            <person name="Jarett J.K."/>
            <person name="Geller-Mcgrath D.E."/>
            <person name="Sieber C.M.K."/>
            <person name="Emerson J.B."/>
            <person name="Anantharaman K."/>
            <person name="Thomas B.C."/>
            <person name="Malmstrom R."/>
            <person name="Stieglmeier M."/>
            <person name="Klingl A."/>
            <person name="Woyke T."/>
            <person name="Ryan C.M."/>
            <person name="Banfield J.F."/>
        </authorList>
    </citation>
    <scope>NUCLEOTIDE SEQUENCE [LARGE SCALE GENOMIC DNA]</scope>
</reference>
<proteinExistence type="predicted"/>
<comment type="caution">
    <text evidence="1">The sequence shown here is derived from an EMBL/GenBank/DDBJ whole genome shotgun (WGS) entry which is preliminary data.</text>
</comment>
<protein>
    <submittedName>
        <fullName evidence="1">Uncharacterized protein</fullName>
    </submittedName>
</protein>
<gene>
    <name evidence="1" type="ORF">COT91_01100</name>
</gene>
<sequence>MKNKFAGAMLVFLLVITFWPTGSGIRGIMDYRLSLLSEKVDTTQFSAVIRDRLEEVFAPAPPTL</sequence>
<organism evidence="1 2">
    <name type="scientific">Candidatus Doudnabacteria bacterium CG10_big_fil_rev_8_21_14_0_10_41_10</name>
    <dbReference type="NCBI Taxonomy" id="1974551"/>
    <lineage>
        <taxon>Bacteria</taxon>
        <taxon>Candidatus Doudnaibacteriota</taxon>
    </lineage>
</organism>
<dbReference type="Proteomes" id="UP000230557">
    <property type="component" value="Unassembled WGS sequence"/>
</dbReference>
<dbReference type="AlphaFoldDB" id="A0A2H0VGP5"/>